<dbReference type="STRING" id="573413.Spirs_1401"/>
<dbReference type="Pfam" id="PF07171">
    <property type="entry name" value="MlrC_C"/>
    <property type="match status" value="1"/>
</dbReference>
<dbReference type="AlphaFoldDB" id="E1R4Z3"/>
<name>E1R4Z3_SEDSS</name>
<reference evidence="3 4" key="1">
    <citation type="journal article" date="2010" name="Stand. Genomic Sci.">
        <title>Complete genome sequence of Spirochaeta smaragdinae type strain (SEBR 4228).</title>
        <authorList>
            <person name="Mavromatis K."/>
            <person name="Yasawong M."/>
            <person name="Chertkov O."/>
            <person name="Lapidus A."/>
            <person name="Lucas S."/>
            <person name="Nolan M."/>
            <person name="Del Rio T.G."/>
            <person name="Tice H."/>
            <person name="Cheng J.F."/>
            <person name="Pitluck S."/>
            <person name="Liolios K."/>
            <person name="Ivanova N."/>
            <person name="Tapia R."/>
            <person name="Han C."/>
            <person name="Bruce D."/>
            <person name="Goodwin L."/>
            <person name="Pati A."/>
            <person name="Chen A."/>
            <person name="Palaniappan K."/>
            <person name="Land M."/>
            <person name="Hauser L."/>
            <person name="Chang Y.J."/>
            <person name="Jeffries C.D."/>
            <person name="Detter J.C."/>
            <person name="Rohde M."/>
            <person name="Brambilla E."/>
            <person name="Spring S."/>
            <person name="Goker M."/>
            <person name="Sikorski J."/>
            <person name="Woyke T."/>
            <person name="Bristow J."/>
            <person name="Eisen J.A."/>
            <person name="Markowitz V."/>
            <person name="Hugenholtz P."/>
            <person name="Klenk H.P."/>
            <person name="Kyrpides N.C."/>
        </authorList>
    </citation>
    <scope>NUCLEOTIDE SEQUENCE [LARGE SCALE GENOMIC DNA]</scope>
    <source>
        <strain evidence="4">DSM 11293 / JCM 15392 / SEBR 4228</strain>
    </source>
</reference>
<organism evidence="3 4">
    <name type="scientific">Sediminispirochaeta smaragdinae (strain DSM 11293 / JCM 15392 / SEBR 4228)</name>
    <name type="common">Spirochaeta smaragdinae</name>
    <dbReference type="NCBI Taxonomy" id="573413"/>
    <lineage>
        <taxon>Bacteria</taxon>
        <taxon>Pseudomonadati</taxon>
        <taxon>Spirochaetota</taxon>
        <taxon>Spirochaetia</taxon>
        <taxon>Spirochaetales</taxon>
        <taxon>Spirochaetaceae</taxon>
        <taxon>Sediminispirochaeta</taxon>
    </lineage>
</organism>
<dbReference type="InterPro" id="IPR015995">
    <property type="entry name" value="MlrC_N"/>
</dbReference>
<feature type="domain" description="Microcystin LR degradation protein MlrC N-terminal" evidence="2">
    <location>
        <begin position="3"/>
        <end position="287"/>
    </location>
</feature>
<dbReference type="InterPro" id="IPR009197">
    <property type="entry name" value="MlrC"/>
</dbReference>
<dbReference type="Pfam" id="PF07364">
    <property type="entry name" value="DUF1485"/>
    <property type="match status" value="1"/>
</dbReference>
<dbReference type="EMBL" id="CP002116">
    <property type="protein sequence ID" value="ADK80528.1"/>
    <property type="molecule type" value="Genomic_DNA"/>
</dbReference>
<dbReference type="KEGG" id="ssm:Spirs_1401"/>
<proteinExistence type="predicted"/>
<dbReference type="HOGENOM" id="CLU_028172_2_0_12"/>
<dbReference type="eggNOG" id="COG5476">
    <property type="taxonomic scope" value="Bacteria"/>
</dbReference>
<evidence type="ECO:0000259" key="2">
    <source>
        <dbReference type="Pfam" id="PF07364"/>
    </source>
</evidence>
<sequence>MRKILVAGIHHESNTFNPILTGKEDFSVQRGDELFSFLNDSDSVSGIVRTLQAAGYEVVPALVARAVPNGVVQKQLYLDLKRELLQRAEASGPYDGIALSLHGSMRVEEIGEAEGDLLRDLRVLFPTLPITASLDMHATITDAMLDGLDAFTGYKQAPHTDCFETGEHAATMLIEILEKGTLPSIAWCKLPLLIAGEKSETSVEPMHELIDLLREYETRKEVMAASYLLGFPWADCRENGVSAVVVTRNGREQAGRLAEELADAFWQRREQFKFHTVTREEDEAIALACQATTEVEGPVYLSDSGDNPTAGSSADCTGFLKKVLASSCLASLKKPVVYAGIYDPAATCACFAAGLGGKVDMSVGAAFDRKTSAPLPISGKVRSLVSGWERFAADMAMVRVGHVDLILVSKHIGFITPDMFTALGCEAEDYSVVVVKLGYLTAYHKVRAKRSIMALSKGSSNELLESLPYKNLSRPIFPLDRELNYRPKAVCKEGRKRK</sequence>
<accession>E1R4Z3</accession>
<feature type="domain" description="Microcystin LR degradation protein MlrC C-terminal" evidence="1">
    <location>
        <begin position="301"/>
        <end position="471"/>
    </location>
</feature>
<dbReference type="InterPro" id="IPR010799">
    <property type="entry name" value="MlrC_C"/>
</dbReference>
<dbReference type="RefSeq" id="WP_013253992.1">
    <property type="nucleotide sequence ID" value="NC_014364.1"/>
</dbReference>
<protein>
    <submittedName>
        <fullName evidence="3">Microcystin LR degradation protein MlrC</fullName>
    </submittedName>
</protein>
<gene>
    <name evidence="3" type="ordered locus">Spirs_1401</name>
</gene>
<dbReference type="OrthoDB" id="9815420at2"/>
<keyword evidence="4" id="KW-1185">Reference proteome</keyword>
<dbReference type="PIRSF" id="PIRSF012702">
    <property type="entry name" value="UCP012702"/>
    <property type="match status" value="1"/>
</dbReference>
<dbReference type="Proteomes" id="UP000002318">
    <property type="component" value="Chromosome"/>
</dbReference>
<evidence type="ECO:0000313" key="3">
    <source>
        <dbReference type="EMBL" id="ADK80528.1"/>
    </source>
</evidence>
<evidence type="ECO:0000313" key="4">
    <source>
        <dbReference type="Proteomes" id="UP000002318"/>
    </source>
</evidence>
<evidence type="ECO:0000259" key="1">
    <source>
        <dbReference type="Pfam" id="PF07171"/>
    </source>
</evidence>